<dbReference type="NCBIfam" id="TIGR00142">
    <property type="entry name" value="hycI"/>
    <property type="match status" value="1"/>
</dbReference>
<dbReference type="GO" id="GO:0016485">
    <property type="term" value="P:protein processing"/>
    <property type="evidence" value="ECO:0007669"/>
    <property type="project" value="TreeGrafter"/>
</dbReference>
<dbReference type="AlphaFoldDB" id="A0A2T5V9S4"/>
<evidence type="ECO:0000313" key="1">
    <source>
        <dbReference type="EMBL" id="PTW60484.1"/>
    </source>
</evidence>
<sequence length="152" mass="16428">MKRVVFTVGNPMRGDDAAGPLLAEMLENEPAPGWDVIDGADVPENHTHAVRRLEPDQVLVVDAAAMGLKPGEIRIIDEGDVADNFLITTHAIPLNFLIQSLKETVSDIQFLGIQPEDTSFYGPVTPVVREAVATLHRHLVSGGAPEDYQPVA</sequence>
<name>A0A2T5V9S4_9HYPH</name>
<keyword evidence="2" id="KW-1185">Reference proteome</keyword>
<reference evidence="1 2" key="1">
    <citation type="submission" date="2018-04" db="EMBL/GenBank/DDBJ databases">
        <title>Genomic Encyclopedia of Archaeal and Bacterial Type Strains, Phase II (KMG-II): from individual species to whole genera.</title>
        <authorList>
            <person name="Goeker M."/>
        </authorList>
    </citation>
    <scope>NUCLEOTIDE SEQUENCE [LARGE SCALE GENOMIC DNA]</scope>
    <source>
        <strain evidence="1 2">DSM 23382</strain>
    </source>
</reference>
<dbReference type="OrthoDB" id="1723372at2"/>
<dbReference type="SUPFAM" id="SSF53163">
    <property type="entry name" value="HybD-like"/>
    <property type="match status" value="1"/>
</dbReference>
<dbReference type="InterPro" id="IPR004420">
    <property type="entry name" value="Pept_A31_hyd_mat_HycI"/>
</dbReference>
<dbReference type="PANTHER" id="PTHR30302:SF4">
    <property type="entry name" value="HYDROGENASE 3 MATURATION PROTEASE"/>
    <property type="match status" value="1"/>
</dbReference>
<dbReference type="Gene3D" id="3.40.50.1450">
    <property type="entry name" value="HybD-like"/>
    <property type="match status" value="1"/>
</dbReference>
<dbReference type="Proteomes" id="UP000244081">
    <property type="component" value="Unassembled WGS sequence"/>
</dbReference>
<dbReference type="InterPro" id="IPR000671">
    <property type="entry name" value="Peptidase_A31"/>
</dbReference>
<dbReference type="GO" id="GO:0004175">
    <property type="term" value="F:endopeptidase activity"/>
    <property type="evidence" value="ECO:0007669"/>
    <property type="project" value="TreeGrafter"/>
</dbReference>
<dbReference type="PRINTS" id="PR00446">
    <property type="entry name" value="HYDRGNUPTAKE"/>
</dbReference>
<dbReference type="GO" id="GO:0008047">
    <property type="term" value="F:enzyme activator activity"/>
    <property type="evidence" value="ECO:0007669"/>
    <property type="project" value="InterPro"/>
</dbReference>
<dbReference type="RefSeq" id="WP_107990097.1">
    <property type="nucleotide sequence ID" value="NZ_QAYG01000004.1"/>
</dbReference>
<protein>
    <submittedName>
        <fullName evidence="1">Hydrogenase 3 maturation peptidase HycL</fullName>
    </submittedName>
</protein>
<dbReference type="Pfam" id="PF01750">
    <property type="entry name" value="HycI"/>
    <property type="match status" value="1"/>
</dbReference>
<evidence type="ECO:0000313" key="2">
    <source>
        <dbReference type="Proteomes" id="UP000244081"/>
    </source>
</evidence>
<gene>
    <name evidence="1" type="ORF">C8N35_104107</name>
</gene>
<dbReference type="CDD" id="cd06067">
    <property type="entry name" value="H2MP_MemB-H2evol"/>
    <property type="match status" value="1"/>
</dbReference>
<organism evidence="1 2">
    <name type="scientific">Breoghania corrubedonensis</name>
    <dbReference type="NCBI Taxonomy" id="665038"/>
    <lineage>
        <taxon>Bacteria</taxon>
        <taxon>Pseudomonadati</taxon>
        <taxon>Pseudomonadota</taxon>
        <taxon>Alphaproteobacteria</taxon>
        <taxon>Hyphomicrobiales</taxon>
        <taxon>Stappiaceae</taxon>
        <taxon>Breoghania</taxon>
    </lineage>
</organism>
<dbReference type="EMBL" id="QAYG01000004">
    <property type="protein sequence ID" value="PTW60484.1"/>
    <property type="molecule type" value="Genomic_DNA"/>
</dbReference>
<dbReference type="InterPro" id="IPR023430">
    <property type="entry name" value="Pept_HybD-like_dom_sf"/>
</dbReference>
<accession>A0A2T5V9S4</accession>
<dbReference type="PANTHER" id="PTHR30302">
    <property type="entry name" value="HYDROGENASE 1 MATURATION PROTEASE"/>
    <property type="match status" value="1"/>
</dbReference>
<comment type="caution">
    <text evidence="1">The sequence shown here is derived from an EMBL/GenBank/DDBJ whole genome shotgun (WGS) entry which is preliminary data.</text>
</comment>
<dbReference type="NCBIfam" id="TIGR00072">
    <property type="entry name" value="hydrog_prot"/>
    <property type="match status" value="1"/>
</dbReference>
<proteinExistence type="predicted"/>